<organism evidence="6 7">
    <name type="scientific">Roseovarius albus</name>
    <dbReference type="NCBI Taxonomy" id="1247867"/>
    <lineage>
        <taxon>Bacteria</taxon>
        <taxon>Pseudomonadati</taxon>
        <taxon>Pseudomonadota</taxon>
        <taxon>Alphaproteobacteria</taxon>
        <taxon>Rhodobacterales</taxon>
        <taxon>Roseobacteraceae</taxon>
        <taxon>Roseovarius</taxon>
    </lineage>
</organism>
<evidence type="ECO:0000256" key="4">
    <source>
        <dbReference type="SAM" id="SignalP"/>
    </source>
</evidence>
<keyword evidence="2" id="KW-0813">Transport</keyword>
<dbReference type="Pfam" id="PF00497">
    <property type="entry name" value="SBP_bac_3"/>
    <property type="match status" value="1"/>
</dbReference>
<dbReference type="InterPro" id="IPR001638">
    <property type="entry name" value="Solute-binding_3/MltF_N"/>
</dbReference>
<dbReference type="GO" id="GO:0005576">
    <property type="term" value="C:extracellular region"/>
    <property type="evidence" value="ECO:0007669"/>
    <property type="project" value="TreeGrafter"/>
</dbReference>
<accession>A0A1X6ZAW0</accession>
<gene>
    <name evidence="6" type="primary">gltI</name>
    <name evidence="6" type="ORF">ROA7450_02222</name>
</gene>
<feature type="chain" id="PRO_5013140872" evidence="4">
    <location>
        <begin position="21"/>
        <end position="279"/>
    </location>
</feature>
<name>A0A1X6ZAW0_9RHOB</name>
<dbReference type="Proteomes" id="UP000193061">
    <property type="component" value="Unassembled WGS sequence"/>
</dbReference>
<dbReference type="OrthoDB" id="7240770at2"/>
<dbReference type="EMBL" id="FWFX01000006">
    <property type="protein sequence ID" value="SLN45744.1"/>
    <property type="molecule type" value="Genomic_DNA"/>
</dbReference>
<keyword evidence="3 4" id="KW-0732">Signal</keyword>
<dbReference type="Gene3D" id="3.40.190.10">
    <property type="entry name" value="Periplasmic binding protein-like II"/>
    <property type="match status" value="2"/>
</dbReference>
<dbReference type="CDD" id="cd13688">
    <property type="entry name" value="PBP2_GltI_DEBP"/>
    <property type="match status" value="1"/>
</dbReference>
<evidence type="ECO:0000259" key="5">
    <source>
        <dbReference type="SMART" id="SM00062"/>
    </source>
</evidence>
<evidence type="ECO:0000256" key="1">
    <source>
        <dbReference type="ARBA" id="ARBA00010333"/>
    </source>
</evidence>
<evidence type="ECO:0000256" key="2">
    <source>
        <dbReference type="ARBA" id="ARBA00022448"/>
    </source>
</evidence>
<dbReference type="PANTHER" id="PTHR30085">
    <property type="entry name" value="AMINO ACID ABC TRANSPORTER PERMEASE"/>
    <property type="match status" value="1"/>
</dbReference>
<dbReference type="RefSeq" id="WP_085805743.1">
    <property type="nucleotide sequence ID" value="NZ_FWFX01000006.1"/>
</dbReference>
<feature type="signal peptide" evidence="4">
    <location>
        <begin position="1"/>
        <end position="20"/>
    </location>
</feature>
<dbReference type="SUPFAM" id="SSF53850">
    <property type="entry name" value="Periplasmic binding protein-like II"/>
    <property type="match status" value="1"/>
</dbReference>
<evidence type="ECO:0000313" key="7">
    <source>
        <dbReference type="Proteomes" id="UP000193061"/>
    </source>
</evidence>
<comment type="similarity">
    <text evidence="1">Belongs to the bacterial solute-binding protein 3 family.</text>
</comment>
<feature type="domain" description="Solute-binding protein family 3/N-terminal" evidence="5">
    <location>
        <begin position="31"/>
        <end position="262"/>
    </location>
</feature>
<evidence type="ECO:0000256" key="3">
    <source>
        <dbReference type="ARBA" id="ARBA00022729"/>
    </source>
</evidence>
<dbReference type="AlphaFoldDB" id="A0A1X6ZAW0"/>
<sequence length="279" mass="30206">MRRMTLGLLMTALLAAPATAQTLDRIRAKGEINIGYRTDAAPLSFADSAGQPAGYSIKLCKTIVKAMAEPLELEEIKVNYVAVSTEDRFDQVASGNVDLLCGAATITLRRRVKVDFSTPTFIDGTAVLLRREASGDVSQLEGKKIGVRKGTTTEQALGNSLKRAGVNGEIVAFDDHATAMGALEAGEIEAHFADQSILYNLFSSSEVQNKFKISNEILTVEKHGLAMERGDADMRLLVDSIISRLYAAGEMQKLYRNTFPTAQPGLAMRAMYMIAPTVP</sequence>
<evidence type="ECO:0000313" key="6">
    <source>
        <dbReference type="EMBL" id="SLN45744.1"/>
    </source>
</evidence>
<dbReference type="SMART" id="SM00062">
    <property type="entry name" value="PBPb"/>
    <property type="match status" value="1"/>
</dbReference>
<dbReference type="GO" id="GO:0030288">
    <property type="term" value="C:outer membrane-bounded periplasmic space"/>
    <property type="evidence" value="ECO:0007669"/>
    <property type="project" value="TreeGrafter"/>
</dbReference>
<dbReference type="InterPro" id="IPR051455">
    <property type="entry name" value="Bact_solute-bind_prot3"/>
</dbReference>
<dbReference type="PANTHER" id="PTHR30085:SF6">
    <property type="entry name" value="ABC TRANSPORTER GLUTAMINE-BINDING PROTEIN GLNH"/>
    <property type="match status" value="1"/>
</dbReference>
<proteinExistence type="inferred from homology"/>
<dbReference type="GO" id="GO:0006865">
    <property type="term" value="P:amino acid transport"/>
    <property type="evidence" value="ECO:0007669"/>
    <property type="project" value="TreeGrafter"/>
</dbReference>
<protein>
    <submittedName>
        <fullName evidence="6">Glutamate/aspartate periplasmic-binding protein</fullName>
    </submittedName>
</protein>
<reference evidence="6 7" key="1">
    <citation type="submission" date="2017-03" db="EMBL/GenBank/DDBJ databases">
        <authorList>
            <person name="Afonso C.L."/>
            <person name="Miller P.J."/>
            <person name="Scott M.A."/>
            <person name="Spackman E."/>
            <person name="Goraichik I."/>
            <person name="Dimitrov K.M."/>
            <person name="Suarez D.L."/>
            <person name="Swayne D.E."/>
        </authorList>
    </citation>
    <scope>NUCLEOTIDE SEQUENCE [LARGE SCALE GENOMIC DNA]</scope>
    <source>
        <strain evidence="6 7">CECT 7450</strain>
    </source>
</reference>
<keyword evidence="7" id="KW-1185">Reference proteome</keyword>